<comment type="caution">
    <text evidence="3">The sequence shown here is derived from an EMBL/GenBank/DDBJ whole genome shotgun (WGS) entry which is preliminary data.</text>
</comment>
<dbReference type="GO" id="GO:0015074">
    <property type="term" value="P:DNA integration"/>
    <property type="evidence" value="ECO:0007669"/>
    <property type="project" value="InterPro"/>
</dbReference>
<dbReference type="AlphaFoldDB" id="A0A927GW49"/>
<evidence type="ECO:0000259" key="2">
    <source>
        <dbReference type="PROSITE" id="PS51898"/>
    </source>
</evidence>
<organism evidence="3 4">
    <name type="scientific">Spongiibacter pelagi</name>
    <dbReference type="NCBI Taxonomy" id="2760804"/>
    <lineage>
        <taxon>Bacteria</taxon>
        <taxon>Pseudomonadati</taxon>
        <taxon>Pseudomonadota</taxon>
        <taxon>Gammaproteobacteria</taxon>
        <taxon>Cellvibrionales</taxon>
        <taxon>Spongiibacteraceae</taxon>
        <taxon>Spongiibacter</taxon>
    </lineage>
</organism>
<dbReference type="SUPFAM" id="SSF56349">
    <property type="entry name" value="DNA breaking-rejoining enzymes"/>
    <property type="match status" value="1"/>
</dbReference>
<protein>
    <recommendedName>
        <fullName evidence="2">Tyr recombinase domain-containing protein</fullName>
    </recommendedName>
</protein>
<dbReference type="GO" id="GO:0006310">
    <property type="term" value="P:DNA recombination"/>
    <property type="evidence" value="ECO:0007669"/>
    <property type="project" value="UniProtKB-KW"/>
</dbReference>
<accession>A0A927GW49</accession>
<gene>
    <name evidence="3" type="ORF">IB286_08690</name>
</gene>
<dbReference type="Proteomes" id="UP000610558">
    <property type="component" value="Unassembled WGS sequence"/>
</dbReference>
<reference evidence="3" key="1">
    <citation type="submission" date="2020-09" db="EMBL/GenBank/DDBJ databases">
        <authorList>
            <person name="Yoon J.-W."/>
        </authorList>
    </citation>
    <scope>NUCLEOTIDE SEQUENCE</scope>
    <source>
        <strain evidence="3">KMU-158</strain>
    </source>
</reference>
<dbReference type="PROSITE" id="PS51898">
    <property type="entry name" value="TYR_RECOMBINASE"/>
    <property type="match status" value="1"/>
</dbReference>
<keyword evidence="1" id="KW-0233">DNA recombination</keyword>
<dbReference type="InterPro" id="IPR013762">
    <property type="entry name" value="Integrase-like_cat_sf"/>
</dbReference>
<dbReference type="InterPro" id="IPR011010">
    <property type="entry name" value="DNA_brk_join_enz"/>
</dbReference>
<dbReference type="Gene3D" id="1.10.443.10">
    <property type="entry name" value="Intergrase catalytic core"/>
    <property type="match status" value="1"/>
</dbReference>
<keyword evidence="4" id="KW-1185">Reference proteome</keyword>
<feature type="domain" description="Tyr recombinase" evidence="2">
    <location>
        <begin position="1"/>
        <end position="136"/>
    </location>
</feature>
<proteinExistence type="predicted"/>
<evidence type="ECO:0000313" key="3">
    <source>
        <dbReference type="EMBL" id="MBD2859085.1"/>
    </source>
</evidence>
<name>A0A927GW49_9GAMM</name>
<dbReference type="GO" id="GO:0003677">
    <property type="term" value="F:DNA binding"/>
    <property type="evidence" value="ECO:0007669"/>
    <property type="project" value="InterPro"/>
</dbReference>
<evidence type="ECO:0000256" key="1">
    <source>
        <dbReference type="ARBA" id="ARBA00023172"/>
    </source>
</evidence>
<sequence length="145" mass="16578">METLRLRWADLDFLGRSLIFKDTKNRDPLELPMVPTVERVLRRRLETRCSDVWVFPARNGDNHRADACGSAESRLKETLGFGFSHNDLRRSYLTYAERPPWVSIYTLKRLVNHRTGGDVTEGYLGSDPERLREAAQAIEGAFGGP</sequence>
<dbReference type="InterPro" id="IPR002104">
    <property type="entry name" value="Integrase_catalytic"/>
</dbReference>
<dbReference type="EMBL" id="JACXLD010000004">
    <property type="protein sequence ID" value="MBD2859085.1"/>
    <property type="molecule type" value="Genomic_DNA"/>
</dbReference>
<evidence type="ECO:0000313" key="4">
    <source>
        <dbReference type="Proteomes" id="UP000610558"/>
    </source>
</evidence>